<protein>
    <recommendedName>
        <fullName evidence="2">CAAX prenyl protease 2/Lysostaphin resistance protein A-like domain-containing protein</fullName>
    </recommendedName>
</protein>
<keyword evidence="1" id="KW-0472">Membrane</keyword>
<dbReference type="Proteomes" id="UP000482960">
    <property type="component" value="Unassembled WGS sequence"/>
</dbReference>
<dbReference type="InterPro" id="IPR003675">
    <property type="entry name" value="Rce1/LyrA-like_dom"/>
</dbReference>
<evidence type="ECO:0000313" key="4">
    <source>
        <dbReference type="Proteomes" id="UP000482960"/>
    </source>
</evidence>
<accession>A0A6V8LEC8</accession>
<dbReference type="Pfam" id="PF02517">
    <property type="entry name" value="Rce1-like"/>
    <property type="match status" value="1"/>
</dbReference>
<dbReference type="GO" id="GO:0080120">
    <property type="term" value="P:CAAX-box protein maturation"/>
    <property type="evidence" value="ECO:0007669"/>
    <property type="project" value="UniProtKB-ARBA"/>
</dbReference>
<feature type="domain" description="CAAX prenyl protease 2/Lysostaphin resistance protein A-like" evidence="2">
    <location>
        <begin position="124"/>
        <end position="208"/>
    </location>
</feature>
<dbReference type="EMBL" id="BLPG01000001">
    <property type="protein sequence ID" value="GFJ94644.1"/>
    <property type="molecule type" value="Genomic_DNA"/>
</dbReference>
<proteinExistence type="predicted"/>
<dbReference type="GO" id="GO:0004175">
    <property type="term" value="F:endopeptidase activity"/>
    <property type="evidence" value="ECO:0007669"/>
    <property type="project" value="UniProtKB-ARBA"/>
</dbReference>
<reference evidence="3 4" key="2">
    <citation type="submission" date="2020-03" db="EMBL/GenBank/DDBJ databases">
        <authorList>
            <person name="Ichikawa N."/>
            <person name="Kimura A."/>
            <person name="Kitahashi Y."/>
            <person name="Uohara A."/>
        </authorList>
    </citation>
    <scope>NUCLEOTIDE SEQUENCE [LARGE SCALE GENOMIC DNA]</scope>
    <source>
        <strain evidence="3 4">NBRC 108638</strain>
    </source>
</reference>
<organism evidence="3 4">
    <name type="scientific">Phytohabitans rumicis</name>
    <dbReference type="NCBI Taxonomy" id="1076125"/>
    <lineage>
        <taxon>Bacteria</taxon>
        <taxon>Bacillati</taxon>
        <taxon>Actinomycetota</taxon>
        <taxon>Actinomycetes</taxon>
        <taxon>Micromonosporales</taxon>
        <taxon>Micromonosporaceae</taxon>
    </lineage>
</organism>
<dbReference type="RefSeq" id="WP_173081828.1">
    <property type="nucleotide sequence ID" value="NZ_BAABJB010000020.1"/>
</dbReference>
<keyword evidence="1" id="KW-0812">Transmembrane</keyword>
<feature type="transmembrane region" description="Helical" evidence="1">
    <location>
        <begin position="185"/>
        <end position="208"/>
    </location>
</feature>
<feature type="transmembrane region" description="Helical" evidence="1">
    <location>
        <begin position="124"/>
        <end position="141"/>
    </location>
</feature>
<dbReference type="AlphaFoldDB" id="A0A6V8LEC8"/>
<comment type="caution">
    <text evidence="3">The sequence shown here is derived from an EMBL/GenBank/DDBJ whole genome shotgun (WGS) entry which is preliminary data.</text>
</comment>
<feature type="transmembrane region" description="Helical" evidence="1">
    <location>
        <begin position="153"/>
        <end position="173"/>
    </location>
</feature>
<evidence type="ECO:0000256" key="1">
    <source>
        <dbReference type="SAM" id="Phobius"/>
    </source>
</evidence>
<gene>
    <name evidence="3" type="ORF">Prum_082860</name>
</gene>
<feature type="transmembrane region" description="Helical" evidence="1">
    <location>
        <begin position="74"/>
        <end position="94"/>
    </location>
</feature>
<evidence type="ECO:0000313" key="3">
    <source>
        <dbReference type="EMBL" id="GFJ94644.1"/>
    </source>
</evidence>
<feature type="transmembrane region" description="Helical" evidence="1">
    <location>
        <begin position="43"/>
        <end position="62"/>
    </location>
</feature>
<name>A0A6V8LEC8_9ACTN</name>
<evidence type="ECO:0000259" key="2">
    <source>
        <dbReference type="Pfam" id="PF02517"/>
    </source>
</evidence>
<sequence>MERVLYVVLLLPGTGMLLWLVCEPLAARFADRPALRVDRLGPVAYGAVLVAVTVAACAHAGWSATELGLRAPSIVGAGLALVAGLAGGVGAYAGELWFMSRVHRPATQAAPAVRAARSWLSVRYGFLVLSVLTAVLEEILWRGFLIRGLRTELWLGAALAVQAVLFGLNHAPFGRRHVIAKAFSGLAWGLLAVLFGAVWAAIVAHLTFQGLVARRMWRQEVARVTHDPATV</sequence>
<reference evidence="3 4" key="1">
    <citation type="submission" date="2020-03" db="EMBL/GenBank/DDBJ databases">
        <title>Whole genome shotgun sequence of Phytohabitans rumicis NBRC 108638.</title>
        <authorList>
            <person name="Komaki H."/>
            <person name="Tamura T."/>
        </authorList>
    </citation>
    <scope>NUCLEOTIDE SEQUENCE [LARGE SCALE GENOMIC DNA]</scope>
    <source>
        <strain evidence="3 4">NBRC 108638</strain>
    </source>
</reference>
<keyword evidence="1" id="KW-1133">Transmembrane helix</keyword>
<keyword evidence="4" id="KW-1185">Reference proteome</keyword>